<dbReference type="GO" id="GO:0017004">
    <property type="term" value="P:cytochrome complex assembly"/>
    <property type="evidence" value="ECO:0007669"/>
    <property type="project" value="UniProtKB-UniRule"/>
</dbReference>
<dbReference type="GeneID" id="40488184"/>
<evidence type="ECO:0000259" key="8">
    <source>
        <dbReference type="Pfam" id="PF05140"/>
    </source>
</evidence>
<dbReference type="GO" id="GO:0042651">
    <property type="term" value="C:thylakoid membrane"/>
    <property type="evidence" value="ECO:0007669"/>
    <property type="project" value="UniProtKB-UniRule"/>
</dbReference>
<evidence type="ECO:0000313" key="9">
    <source>
        <dbReference type="EMBL" id="QCH39589.1"/>
    </source>
</evidence>
<feature type="domain" description="ResB-like" evidence="8">
    <location>
        <begin position="17"/>
        <end position="292"/>
    </location>
</feature>
<dbReference type="HAMAP" id="MF_01392">
    <property type="entry name" value="CytC_Ccs1"/>
    <property type="match status" value="1"/>
</dbReference>
<feature type="transmembrane region" description="Helical" evidence="7">
    <location>
        <begin position="68"/>
        <end position="90"/>
    </location>
</feature>
<protein>
    <recommendedName>
        <fullName evidence="6">Cytochrome c biogenesis protein CcsB</fullName>
    </recommendedName>
</protein>
<proteinExistence type="inferred from homology"/>
<keyword evidence="6" id="KW-0793">Thylakoid</keyword>
<dbReference type="AlphaFoldDB" id="A0A4D6UWL7"/>
<evidence type="ECO:0000256" key="4">
    <source>
        <dbReference type="ARBA" id="ARBA00022989"/>
    </source>
</evidence>
<reference evidence="9" key="1">
    <citation type="submission" date="2018-09" db="EMBL/GenBank/DDBJ databases">
        <authorList>
            <person name="Pasella M."/>
            <person name="Verbruggen H."/>
            <person name="Nelson W.A."/>
            <person name="Diaz-Tapia P."/>
        </authorList>
    </citation>
    <scope>NUCLEOTIDE SEQUENCE</scope>
</reference>
<evidence type="ECO:0000256" key="2">
    <source>
        <dbReference type="ARBA" id="ARBA00022692"/>
    </source>
</evidence>
<dbReference type="InterPro" id="IPR007816">
    <property type="entry name" value="ResB-like_domain"/>
</dbReference>
<comment type="subcellular location">
    <subcellularLocation>
        <location evidence="6">Cellular thylakoid membrane</location>
        <topology evidence="6">Multi-pass membrane protein</topology>
    </subcellularLocation>
    <subcellularLocation>
        <location evidence="1">Membrane</location>
        <topology evidence="1">Multi-pass membrane protein</topology>
    </subcellularLocation>
</comment>
<keyword evidence="2 6" id="KW-0812">Transmembrane</keyword>
<keyword evidence="5 6" id="KW-0472">Membrane</keyword>
<comment type="similarity">
    <text evidence="6">Belongs to the Ccs1/CcsB family.</text>
</comment>
<dbReference type="PROSITE" id="PS51257">
    <property type="entry name" value="PROKAR_LIPOPROTEIN"/>
    <property type="match status" value="1"/>
</dbReference>
<accession>A0A4D6UWL7</accession>
<dbReference type="EMBL" id="MH853471">
    <property type="protein sequence ID" value="QCH39589.1"/>
    <property type="molecule type" value="Genomic_DNA"/>
</dbReference>
<gene>
    <name evidence="6 9" type="primary">ccs1</name>
    <name evidence="6" type="synonym">ccsB</name>
</gene>
<keyword evidence="4 6" id="KW-1133">Transmembrane helix</keyword>
<sequence length="447" mass="52184">MNKNFFWKFLRSLANLNFSLIILSLITFSCILGTIIEQDKSLLYYEINYPNYNLLLTFLGINHVFRTWWFILLLTIFIISLLSCTFFTQLPSLKNARRWKFMYNSSFLDDNKYSDTSKYSFLSINDARHSFANIIYGLVRLNFFVFCRNSSIYSYKGLYGRIAPIFVHFSIVTILLGSLFSLFFSFVTQEMIPSSEIFHLKNIVYSGFYSSLIPDPIFRVNNFDINYNLNGSIKQFFSSLSIYSNNQKLLHSKIISVNDPLRFRRMTLYQIDWQINALRINIGKNNVVQKKIVQSSINGTNCWLSSFSLDDQNRILFLLFSLDNTFIICNSTGVVLNKVKLYEKFYINNVPFTICNVMTSTGLQIKIDSGIVLVYLGFFIMMISTSISYISYSQIWIYSSLSYLRLLGSTNRASLFFEQDVSYLRKFYSHYLSCLINQINTKNVILV</sequence>
<organism evidence="9">
    <name type="scientific">Pleurostichidium falkenbergii</name>
    <dbReference type="NCBI Taxonomy" id="121064"/>
    <lineage>
        <taxon>Eukaryota</taxon>
        <taxon>Rhodophyta</taxon>
        <taxon>Florideophyceae</taxon>
        <taxon>Rhodymeniophycidae</taxon>
        <taxon>Ceramiales</taxon>
        <taxon>Rhodomelaceae</taxon>
        <taxon>Pleurostichidium</taxon>
    </lineage>
</organism>
<keyword evidence="9" id="KW-0934">Plastid</keyword>
<feature type="transmembrane region" description="Helical" evidence="7">
    <location>
        <begin position="165"/>
        <end position="187"/>
    </location>
</feature>
<dbReference type="PANTHER" id="PTHR31566:SF0">
    <property type="entry name" value="CYTOCHROME C BIOGENESIS PROTEIN CCS1, CHLOROPLASTIC"/>
    <property type="match status" value="1"/>
</dbReference>
<evidence type="ECO:0000256" key="1">
    <source>
        <dbReference type="ARBA" id="ARBA00004141"/>
    </source>
</evidence>
<feature type="transmembrane region" description="Helical" evidence="7">
    <location>
        <begin position="12"/>
        <end position="36"/>
    </location>
</feature>
<evidence type="ECO:0000256" key="5">
    <source>
        <dbReference type="ARBA" id="ARBA00023136"/>
    </source>
</evidence>
<comment type="subunit">
    <text evidence="6">May interact with CcsA.</text>
</comment>
<evidence type="ECO:0000256" key="3">
    <source>
        <dbReference type="ARBA" id="ARBA00022748"/>
    </source>
</evidence>
<geneLocation type="plastid" evidence="9"/>
<evidence type="ECO:0000256" key="6">
    <source>
        <dbReference type="HAMAP-Rule" id="MF_01392"/>
    </source>
</evidence>
<dbReference type="PANTHER" id="PTHR31566">
    <property type="entry name" value="CYTOCHROME C BIOGENESIS PROTEIN CCS1, CHLOROPLASTIC"/>
    <property type="match status" value="1"/>
</dbReference>
<evidence type="ECO:0000256" key="7">
    <source>
        <dbReference type="SAM" id="Phobius"/>
    </source>
</evidence>
<comment type="function">
    <text evidence="6">Required during biogenesis of c-type cytochromes (cytochrome c6 and cytochrome f) at the step of heme attachment.</text>
</comment>
<feature type="transmembrane region" description="Helical" evidence="7">
    <location>
        <begin position="372"/>
        <end position="392"/>
    </location>
</feature>
<keyword evidence="3 6" id="KW-0201">Cytochrome c-type biogenesis</keyword>
<reference evidence="9" key="2">
    <citation type="journal article" date="2019" name="Phycologia">
        <title>The phylogenetic position of the morphologically unusual Pleurostichidium falkenbergii (Rhodomelaceae, Rhodophyta) based on plastid phylogenomics.</title>
        <authorList>
            <person name="Pasella M.M."/>
            <person name="Verbruggen H."/>
            <person name="Nelson W.A."/>
            <person name="Diaz-Tapia P."/>
        </authorList>
    </citation>
    <scope>NUCLEOTIDE SEQUENCE</scope>
</reference>
<dbReference type="RefSeq" id="YP_009654302.1">
    <property type="nucleotide sequence ID" value="NC_042794.1"/>
</dbReference>
<name>A0A4D6UWL7_9FLOR</name>
<dbReference type="InterPro" id="IPR023494">
    <property type="entry name" value="Cyt_c_bgen_Ccs1/CcsB/ResB"/>
</dbReference>
<dbReference type="Pfam" id="PF05140">
    <property type="entry name" value="ResB"/>
    <property type="match status" value="1"/>
</dbReference>